<dbReference type="GO" id="GO:0015768">
    <property type="term" value="P:maltose transport"/>
    <property type="evidence" value="ECO:0007669"/>
    <property type="project" value="TreeGrafter"/>
</dbReference>
<accession>A0A917TAT5</accession>
<keyword evidence="6" id="KW-1185">Reference proteome</keyword>
<reference evidence="5" key="2">
    <citation type="submission" date="2020-09" db="EMBL/GenBank/DDBJ databases">
        <authorList>
            <person name="Sun Q."/>
            <person name="Zhou Y."/>
        </authorList>
    </citation>
    <scope>NUCLEOTIDE SEQUENCE</scope>
    <source>
        <strain evidence="5">CGMCC 4.7308</strain>
    </source>
</reference>
<dbReference type="GO" id="GO:0055052">
    <property type="term" value="C:ATP-binding cassette (ABC) transporter complex, substrate-binding subunit-containing"/>
    <property type="evidence" value="ECO:0007669"/>
    <property type="project" value="TreeGrafter"/>
</dbReference>
<evidence type="ECO:0000256" key="3">
    <source>
        <dbReference type="ARBA" id="ARBA00022729"/>
    </source>
</evidence>
<evidence type="ECO:0008006" key="7">
    <source>
        <dbReference type="Google" id="ProtNLM"/>
    </source>
</evidence>
<feature type="region of interest" description="Disordered" evidence="4">
    <location>
        <begin position="34"/>
        <end position="77"/>
    </location>
</feature>
<protein>
    <recommendedName>
        <fullName evidence="7">Sugar ABC transporter substrate-binding protein</fullName>
    </recommendedName>
</protein>
<reference evidence="5" key="1">
    <citation type="journal article" date="2014" name="Int. J. Syst. Evol. Microbiol.">
        <title>Complete genome sequence of Corynebacterium casei LMG S-19264T (=DSM 44701T), isolated from a smear-ripened cheese.</title>
        <authorList>
            <consortium name="US DOE Joint Genome Institute (JGI-PGF)"/>
            <person name="Walter F."/>
            <person name="Albersmeier A."/>
            <person name="Kalinowski J."/>
            <person name="Ruckert C."/>
        </authorList>
    </citation>
    <scope>NUCLEOTIDE SEQUENCE</scope>
    <source>
        <strain evidence="5">CGMCC 4.7308</strain>
    </source>
</reference>
<dbReference type="Proteomes" id="UP000655208">
    <property type="component" value="Unassembled WGS sequence"/>
</dbReference>
<proteinExistence type="inferred from homology"/>
<name>A0A917TAT5_9ACTN</name>
<dbReference type="PANTHER" id="PTHR30061:SF50">
    <property type="entry name" value="MALTOSE_MALTODEXTRIN-BINDING PERIPLASMIC PROTEIN"/>
    <property type="match status" value="1"/>
</dbReference>
<keyword evidence="2" id="KW-0813">Transport</keyword>
<comment type="similarity">
    <text evidence="1">Belongs to the bacterial solute-binding protein 1 family.</text>
</comment>
<dbReference type="Gene3D" id="3.40.190.10">
    <property type="entry name" value="Periplasmic binding protein-like II"/>
    <property type="match status" value="1"/>
</dbReference>
<evidence type="ECO:0000256" key="1">
    <source>
        <dbReference type="ARBA" id="ARBA00008520"/>
    </source>
</evidence>
<dbReference type="GO" id="GO:0042956">
    <property type="term" value="P:maltodextrin transmembrane transport"/>
    <property type="evidence" value="ECO:0007669"/>
    <property type="project" value="TreeGrafter"/>
</dbReference>
<dbReference type="SUPFAM" id="SSF53850">
    <property type="entry name" value="Periplasmic binding protein-like II"/>
    <property type="match status" value="1"/>
</dbReference>
<evidence type="ECO:0000313" key="6">
    <source>
        <dbReference type="Proteomes" id="UP000655208"/>
    </source>
</evidence>
<dbReference type="InterPro" id="IPR006059">
    <property type="entry name" value="SBP"/>
</dbReference>
<dbReference type="Pfam" id="PF01547">
    <property type="entry name" value="SBP_bac_1"/>
    <property type="match status" value="1"/>
</dbReference>
<dbReference type="CDD" id="cd13585">
    <property type="entry name" value="PBP2_TMBP_like"/>
    <property type="match status" value="1"/>
</dbReference>
<feature type="compositionally biased region" description="Low complexity" evidence="4">
    <location>
        <begin position="34"/>
        <end position="51"/>
    </location>
</feature>
<dbReference type="PANTHER" id="PTHR30061">
    <property type="entry name" value="MALTOSE-BINDING PERIPLASMIC PROTEIN"/>
    <property type="match status" value="1"/>
</dbReference>
<sequence length="471" mass="48237">MRIPSSTAAVALLGGIALVLTACGSGNSGSSIFTSSGSSGAAGTSSSATGSSTGGAASGGSAAATSEASSSSGSGGSGGAPVTLTFESLAFQPPTVAAVKKIVADWNSSHPDIQVTLQQGSADSAGDQYTTQLQGGTAPDIMDFQASLITDYIKQGYLADISQYIDPQVKASIPQAIWDTVTVDGKVYAEPTLLQSYVVFANTDQFKAAGVPVPTGKSLSWDDFQALAAKLTTGGHAGLGWGLKSPAATVLNLSLGFDGTFFSGDPNSPSFDVGANELQVPQRIKKMITDKNLDATSVTQGGSDTLPGFFAGKYAMVVGGDYIAQTIKNSGPADLHWTVLPPLAGSSSAHQGADPQTLSVTQQSQHQKEAAEFINYFLSAKNLAAVGQGDWLIPSSQAARDEILAQTKGADGWTNILATATELVPAPFQTANGYPKWKTQTMIPSLQKYFAGSLDDQGLVDALKQGWSAVG</sequence>
<dbReference type="AlphaFoldDB" id="A0A917TAT5"/>
<evidence type="ECO:0000256" key="2">
    <source>
        <dbReference type="ARBA" id="ARBA00022448"/>
    </source>
</evidence>
<dbReference type="RefSeq" id="WP_188944193.1">
    <property type="nucleotide sequence ID" value="NZ_BMNA01000012.1"/>
</dbReference>
<dbReference type="EMBL" id="BMNA01000012">
    <property type="protein sequence ID" value="GGM13853.1"/>
    <property type="molecule type" value="Genomic_DNA"/>
</dbReference>
<keyword evidence="3" id="KW-0732">Signal</keyword>
<dbReference type="GO" id="GO:1901982">
    <property type="term" value="F:maltose binding"/>
    <property type="evidence" value="ECO:0007669"/>
    <property type="project" value="TreeGrafter"/>
</dbReference>
<gene>
    <name evidence="5" type="ORF">GCM10011594_37170</name>
</gene>
<evidence type="ECO:0000256" key="4">
    <source>
        <dbReference type="SAM" id="MobiDB-lite"/>
    </source>
</evidence>
<organism evidence="5 6">
    <name type="scientific">Nakamurella endophytica</name>
    <dbReference type="NCBI Taxonomy" id="1748367"/>
    <lineage>
        <taxon>Bacteria</taxon>
        <taxon>Bacillati</taxon>
        <taxon>Actinomycetota</taxon>
        <taxon>Actinomycetes</taxon>
        <taxon>Nakamurellales</taxon>
        <taxon>Nakamurellaceae</taxon>
        <taxon>Nakamurella</taxon>
    </lineage>
</organism>
<evidence type="ECO:0000313" key="5">
    <source>
        <dbReference type="EMBL" id="GGM13853.1"/>
    </source>
</evidence>
<comment type="caution">
    <text evidence="5">The sequence shown here is derived from an EMBL/GenBank/DDBJ whole genome shotgun (WGS) entry which is preliminary data.</text>
</comment>
<feature type="compositionally biased region" description="Low complexity" evidence="4">
    <location>
        <begin position="59"/>
        <end position="72"/>
    </location>
</feature>
<dbReference type="PROSITE" id="PS51257">
    <property type="entry name" value="PROKAR_LIPOPROTEIN"/>
    <property type="match status" value="1"/>
</dbReference>